<feature type="region of interest" description="Disordered" evidence="2">
    <location>
        <begin position="468"/>
        <end position="490"/>
    </location>
</feature>
<dbReference type="InParanoid" id="A0A7N2MSG8"/>
<protein>
    <submittedName>
        <fullName evidence="4">Uncharacterized protein</fullName>
    </submittedName>
</protein>
<feature type="transmembrane region" description="Helical" evidence="3">
    <location>
        <begin position="595"/>
        <end position="615"/>
    </location>
</feature>
<keyword evidence="3" id="KW-0812">Transmembrane</keyword>
<feature type="region of interest" description="Disordered" evidence="2">
    <location>
        <begin position="239"/>
        <end position="291"/>
    </location>
</feature>
<dbReference type="EMBL" id="LRBV02000010">
    <property type="status" value="NOT_ANNOTATED_CDS"/>
    <property type="molecule type" value="Genomic_DNA"/>
</dbReference>
<keyword evidence="3" id="KW-0472">Membrane</keyword>
<evidence type="ECO:0000313" key="5">
    <source>
        <dbReference type="Proteomes" id="UP000594261"/>
    </source>
</evidence>
<feature type="compositionally biased region" description="Acidic residues" evidence="2">
    <location>
        <begin position="478"/>
        <end position="490"/>
    </location>
</feature>
<feature type="compositionally biased region" description="Polar residues" evidence="2">
    <location>
        <begin position="83"/>
        <end position="101"/>
    </location>
</feature>
<evidence type="ECO:0000256" key="3">
    <source>
        <dbReference type="SAM" id="Phobius"/>
    </source>
</evidence>
<sequence length="868" mass="96151">MDSDTCVGFKRRITDTGDNQQSVPPPQSPPKPCTNPKEVEELEQHVSDNDNNNNTNNLSFLSDSKKPKCSSHSEAPSSEIIINEQNQELGFSSAAETSPNMLDSLPSGCGSFVRKVEDFGQEEPKNENCEVGVVSDGEAKQEKFDFVEKIDDGILVSGSAGKEEKDSAIEGNDDKLGKKLEPESLLEVKKKKLLKELEVALMAEDKTNAEKVSDFEGSLKIEVIDETALIEVNDQCAAEKKGNKNGKQEMDGKKAKRSRRRAKKALEMNGGGRPKNVLVSGETKKSGDGTKKVYSRKEMEALRFANIAEQRKIWKEIYNGLGAVVAREYEDLASSKHVRLNFDPRNRLGMKAGASSILIGFNTMLRQGIYETCRSLGPLYPEHAGSLSPLRGCCKGNKSHLRALKNGLQESAEDLMCNIQRFPHRSLDLYIWEHYGEACPENMDSDIKKMENMETESLSPLDPACSHIVSGEDGYTGPEEECSEDDDSDEDYASIQKPAFLVEGEPDFDSGPPEDGLEYLRRVRPKHTGDGLREQNNQEPKLQRSCKSEIAEHENVCKAKLHLSKHGVPFFGSSSGAMDRGTPPPLYFPLFPYPKGRICSLTVLALLIFFIFFLLDKWEAAQIPKVKVAKLDRSKFSKEQSVYMPQIPNIAECPDHLLPLKQWEDAFLADFTELRLALSHLEGSDENISGKLQPAFVVNEKCHSGQQFQDMVFENFDNLVTETVHSKQPRDCSGSQTSIDQPSLLTVEDQASSLPSEHSGPKTSADESSGPLLSEILRMDSLARVSTLRKRISLVENMNTLSRNDCVWLFTLCAVVDTPLDADTCASLRGLLRKCATVRAAKSELDDEVVMLNILATVAGRYFGQSGS</sequence>
<feature type="region of interest" description="Disordered" evidence="2">
    <location>
        <begin position="749"/>
        <end position="770"/>
    </location>
</feature>
<dbReference type="Pfam" id="PF04938">
    <property type="entry name" value="SIP1"/>
    <property type="match status" value="1"/>
</dbReference>
<feature type="region of interest" description="Disordered" evidence="2">
    <location>
        <begin position="1"/>
        <end position="107"/>
    </location>
</feature>
<feature type="compositionally biased region" description="Pro residues" evidence="2">
    <location>
        <begin position="23"/>
        <end position="33"/>
    </location>
</feature>
<feature type="compositionally biased region" description="Basic and acidic residues" evidence="2">
    <location>
        <begin position="239"/>
        <end position="253"/>
    </location>
</feature>
<name>A0A7N2MSG8_QUELO</name>
<accession>A0A7N2MSG8</accession>
<dbReference type="AlphaFoldDB" id="A0A7N2MSG8"/>
<reference evidence="4" key="2">
    <citation type="submission" date="2021-01" db="UniProtKB">
        <authorList>
            <consortium name="EnsemblPlants"/>
        </authorList>
    </citation>
    <scope>IDENTIFICATION</scope>
</reference>
<evidence type="ECO:0000313" key="4">
    <source>
        <dbReference type="EnsemblPlants" id="QL10p045440:mrna"/>
    </source>
</evidence>
<feature type="compositionally biased region" description="Basic residues" evidence="2">
    <location>
        <begin position="254"/>
        <end position="263"/>
    </location>
</feature>
<feature type="compositionally biased region" description="Low complexity" evidence="2">
    <location>
        <begin position="49"/>
        <end position="62"/>
    </location>
</feature>
<reference evidence="4 5" key="1">
    <citation type="journal article" date="2016" name="G3 (Bethesda)">
        <title>First Draft Assembly and Annotation of the Genome of a California Endemic Oak Quercus lobata Nee (Fagaceae).</title>
        <authorList>
            <person name="Sork V.L."/>
            <person name="Fitz-Gibbon S.T."/>
            <person name="Puiu D."/>
            <person name="Crepeau M."/>
            <person name="Gugger P.F."/>
            <person name="Sherman R."/>
            <person name="Stevens K."/>
            <person name="Langley C.H."/>
            <person name="Pellegrini M."/>
            <person name="Salzberg S.L."/>
        </authorList>
    </citation>
    <scope>NUCLEOTIDE SEQUENCE [LARGE SCALE GENOMIC DNA]</scope>
    <source>
        <strain evidence="4 5">cv. SW786</strain>
    </source>
</reference>
<keyword evidence="3" id="KW-1133">Transmembrane helix</keyword>
<dbReference type="PANTHER" id="PTHR12794:SF0">
    <property type="entry name" value="GEM-ASSOCIATED PROTEIN 2"/>
    <property type="match status" value="1"/>
</dbReference>
<dbReference type="InterPro" id="IPR035426">
    <property type="entry name" value="Gemin2/Brr1"/>
</dbReference>
<dbReference type="Gramene" id="QL10p045440:mrna">
    <property type="protein sequence ID" value="QL10p045440:mrna"/>
    <property type="gene ID" value="QL10p045440"/>
</dbReference>
<organism evidence="4 5">
    <name type="scientific">Quercus lobata</name>
    <name type="common">Valley oak</name>
    <dbReference type="NCBI Taxonomy" id="97700"/>
    <lineage>
        <taxon>Eukaryota</taxon>
        <taxon>Viridiplantae</taxon>
        <taxon>Streptophyta</taxon>
        <taxon>Embryophyta</taxon>
        <taxon>Tracheophyta</taxon>
        <taxon>Spermatophyta</taxon>
        <taxon>Magnoliopsida</taxon>
        <taxon>eudicotyledons</taxon>
        <taxon>Gunneridae</taxon>
        <taxon>Pentapetalae</taxon>
        <taxon>rosids</taxon>
        <taxon>fabids</taxon>
        <taxon>Fagales</taxon>
        <taxon>Fagaceae</taxon>
        <taxon>Quercus</taxon>
    </lineage>
</organism>
<dbReference type="OMA" id="YMPQIPN"/>
<dbReference type="FunCoup" id="A0A7N2MSG8">
    <property type="interactions" value="1133"/>
</dbReference>
<dbReference type="GO" id="GO:0005634">
    <property type="term" value="C:nucleus"/>
    <property type="evidence" value="ECO:0007669"/>
    <property type="project" value="TreeGrafter"/>
</dbReference>
<feature type="compositionally biased region" description="Basic and acidic residues" evidence="2">
    <location>
        <begin position="282"/>
        <end position="291"/>
    </location>
</feature>
<dbReference type="Proteomes" id="UP000594261">
    <property type="component" value="Chromosome 10"/>
</dbReference>
<feature type="compositionally biased region" description="Basic and acidic residues" evidence="2">
    <location>
        <begin position="37"/>
        <end position="48"/>
    </location>
</feature>
<dbReference type="GO" id="GO:0032797">
    <property type="term" value="C:SMN complex"/>
    <property type="evidence" value="ECO:0007669"/>
    <property type="project" value="TreeGrafter"/>
</dbReference>
<dbReference type="GO" id="GO:0000387">
    <property type="term" value="P:spliceosomal snRNP assembly"/>
    <property type="evidence" value="ECO:0007669"/>
    <property type="project" value="InterPro"/>
</dbReference>
<proteinExistence type="inferred from homology"/>
<evidence type="ECO:0000256" key="1">
    <source>
        <dbReference type="ARBA" id="ARBA00025758"/>
    </source>
</evidence>
<feature type="region of interest" description="Disordered" evidence="2">
    <location>
        <begin position="157"/>
        <end position="177"/>
    </location>
</feature>
<dbReference type="EnsemblPlants" id="QL10p045440:mrna">
    <property type="protein sequence ID" value="QL10p045440:mrna"/>
    <property type="gene ID" value="QL10p045440"/>
</dbReference>
<dbReference type="Gene3D" id="1.20.58.1070">
    <property type="match status" value="1"/>
</dbReference>
<keyword evidence="5" id="KW-1185">Reference proteome</keyword>
<dbReference type="PANTHER" id="PTHR12794">
    <property type="entry name" value="GEMIN2"/>
    <property type="match status" value="1"/>
</dbReference>
<evidence type="ECO:0000256" key="2">
    <source>
        <dbReference type="SAM" id="MobiDB-lite"/>
    </source>
</evidence>
<feature type="compositionally biased region" description="Basic and acidic residues" evidence="2">
    <location>
        <begin position="161"/>
        <end position="177"/>
    </location>
</feature>
<comment type="similarity">
    <text evidence="1">Belongs to the gemin-2 family.</text>
</comment>